<gene>
    <name evidence="2" type="ORF">UFOVP92_32</name>
</gene>
<organism evidence="2">
    <name type="scientific">uncultured Caudovirales phage</name>
    <dbReference type="NCBI Taxonomy" id="2100421"/>
    <lineage>
        <taxon>Viruses</taxon>
        <taxon>Duplodnaviria</taxon>
        <taxon>Heunggongvirae</taxon>
        <taxon>Uroviricota</taxon>
        <taxon>Caudoviricetes</taxon>
        <taxon>Peduoviridae</taxon>
        <taxon>Maltschvirus</taxon>
        <taxon>Maltschvirus maltsch</taxon>
    </lineage>
</organism>
<feature type="compositionally biased region" description="Polar residues" evidence="1">
    <location>
        <begin position="78"/>
        <end position="91"/>
    </location>
</feature>
<feature type="compositionally biased region" description="Basic and acidic residues" evidence="1">
    <location>
        <begin position="261"/>
        <end position="270"/>
    </location>
</feature>
<protein>
    <recommendedName>
        <fullName evidence="3">Scaffolding protein</fullName>
    </recommendedName>
</protein>
<feature type="compositionally biased region" description="Basic and acidic residues" evidence="1">
    <location>
        <begin position="27"/>
        <end position="75"/>
    </location>
</feature>
<evidence type="ECO:0000313" key="2">
    <source>
        <dbReference type="EMBL" id="CAB4127550.1"/>
    </source>
</evidence>
<accession>A0A6J5L4P5</accession>
<evidence type="ECO:0008006" key="3">
    <source>
        <dbReference type="Google" id="ProtNLM"/>
    </source>
</evidence>
<feature type="region of interest" description="Disordered" evidence="1">
    <location>
        <begin position="221"/>
        <end position="270"/>
    </location>
</feature>
<feature type="region of interest" description="Disordered" evidence="1">
    <location>
        <begin position="1"/>
        <end position="103"/>
    </location>
</feature>
<name>A0A6J5L4P5_9CAUD</name>
<evidence type="ECO:0000256" key="1">
    <source>
        <dbReference type="SAM" id="MobiDB-lite"/>
    </source>
</evidence>
<proteinExistence type="predicted"/>
<dbReference type="EMBL" id="LR796211">
    <property type="protein sequence ID" value="CAB4127550.1"/>
    <property type="molecule type" value="Genomic_DNA"/>
</dbReference>
<sequence length="270" mass="29359">MTTEELSIATPEPAASPEPETTQIEGEEVKAEGEEGEGKPAKAEKTPEERERQRMQRGIDRRTKQLAEARAEADYLRQQLTRGQKGVSSQPDADDSEPLSLTRAQINEMVKAEAEKLAPTLREQAKEAERRQGVVQSLAKTWGQDKFDELSSDLDDAFGGLTDRSGSAKPAIEAVFEADDPAKVIEYLADPDNLDEAEAIAKMGAVQAGKAIAKLEAKLSTQAPTPKTKVSKAPAPLEAVRGQGKISGSPDPSDTKAWIKWRNEQERKGL</sequence>
<reference evidence="2" key="1">
    <citation type="submission" date="2020-04" db="EMBL/GenBank/DDBJ databases">
        <authorList>
            <person name="Chiriac C."/>
            <person name="Salcher M."/>
            <person name="Ghai R."/>
            <person name="Kavagutti S V."/>
        </authorList>
    </citation>
    <scope>NUCLEOTIDE SEQUENCE</scope>
</reference>
<feature type="compositionally biased region" description="Low complexity" evidence="1">
    <location>
        <begin position="9"/>
        <end position="22"/>
    </location>
</feature>